<sequence length="101" mass="10639">MSYDGGRTPEDDSPSDDFHNVPDSTTIEGTYVRNDEGQMTMADRSSEDEGVDETEAAGIGIAGTLILIGAVLFLFPEPVSSVAGALLITGGIILWAVEQFS</sequence>
<feature type="transmembrane region" description="Helical" evidence="2">
    <location>
        <begin position="56"/>
        <end position="75"/>
    </location>
</feature>
<accession>A0ABD5TVF3</accession>
<feature type="transmembrane region" description="Helical" evidence="2">
    <location>
        <begin position="81"/>
        <end position="97"/>
    </location>
</feature>
<dbReference type="AlphaFoldDB" id="A0ABD5TVF3"/>
<dbReference type="Proteomes" id="UP001596408">
    <property type="component" value="Unassembled WGS sequence"/>
</dbReference>
<dbReference type="RefSeq" id="WP_379693565.1">
    <property type="nucleotide sequence ID" value="NZ_JBHSXH010000009.1"/>
</dbReference>
<evidence type="ECO:0000256" key="2">
    <source>
        <dbReference type="SAM" id="Phobius"/>
    </source>
</evidence>
<protein>
    <submittedName>
        <fullName evidence="3">Uncharacterized protein</fullName>
    </submittedName>
</protein>
<comment type="caution">
    <text evidence="3">The sequence shown here is derived from an EMBL/GenBank/DDBJ whole genome shotgun (WGS) entry which is preliminary data.</text>
</comment>
<feature type="region of interest" description="Disordered" evidence="1">
    <location>
        <begin position="1"/>
        <end position="53"/>
    </location>
</feature>
<reference evidence="3 4" key="1">
    <citation type="journal article" date="2019" name="Int. J. Syst. Evol. Microbiol.">
        <title>The Global Catalogue of Microorganisms (GCM) 10K type strain sequencing project: providing services to taxonomists for standard genome sequencing and annotation.</title>
        <authorList>
            <consortium name="The Broad Institute Genomics Platform"/>
            <consortium name="The Broad Institute Genome Sequencing Center for Infectious Disease"/>
            <person name="Wu L."/>
            <person name="Ma J."/>
        </authorList>
    </citation>
    <scope>NUCLEOTIDE SEQUENCE [LARGE SCALE GENOMIC DNA]</scope>
    <source>
        <strain evidence="3 4">YIM 94188</strain>
    </source>
</reference>
<gene>
    <name evidence="3" type="ORF">ACFQEV_05880</name>
</gene>
<name>A0ABD5TVF3_9EURY</name>
<evidence type="ECO:0000313" key="3">
    <source>
        <dbReference type="EMBL" id="MFC6824525.1"/>
    </source>
</evidence>
<evidence type="ECO:0000313" key="4">
    <source>
        <dbReference type="Proteomes" id="UP001596408"/>
    </source>
</evidence>
<keyword evidence="2" id="KW-0472">Membrane</keyword>
<dbReference type="EMBL" id="JBHSXH010000009">
    <property type="protein sequence ID" value="MFC6824525.1"/>
    <property type="molecule type" value="Genomic_DNA"/>
</dbReference>
<keyword evidence="2" id="KW-0812">Transmembrane</keyword>
<organism evidence="3 4">
    <name type="scientific">Halopelagius fulvigenes</name>
    <dbReference type="NCBI Taxonomy" id="1198324"/>
    <lineage>
        <taxon>Archaea</taxon>
        <taxon>Methanobacteriati</taxon>
        <taxon>Methanobacteriota</taxon>
        <taxon>Stenosarchaea group</taxon>
        <taxon>Halobacteria</taxon>
        <taxon>Halobacteriales</taxon>
        <taxon>Haloferacaceae</taxon>
    </lineage>
</organism>
<keyword evidence="2" id="KW-1133">Transmembrane helix</keyword>
<proteinExistence type="predicted"/>
<keyword evidence="4" id="KW-1185">Reference proteome</keyword>
<evidence type="ECO:0000256" key="1">
    <source>
        <dbReference type="SAM" id="MobiDB-lite"/>
    </source>
</evidence>